<dbReference type="GO" id="GO:0016301">
    <property type="term" value="F:kinase activity"/>
    <property type="evidence" value="ECO:0007669"/>
    <property type="project" value="InterPro"/>
</dbReference>
<dbReference type="PANTHER" id="PTHR10285">
    <property type="entry name" value="URIDINE KINASE"/>
    <property type="match status" value="1"/>
</dbReference>
<dbReference type="OMA" id="EVWFVEV"/>
<comment type="caution">
    <text evidence="2">The sequence shown here is derived from an EMBL/GenBank/DDBJ whole genome shotgun (WGS) entry which is preliminary data.</text>
</comment>
<sequence length="188" mass="21833">MILNQKEDKQIIIAIAGVPGSGKTYFCKNVICQQYPDVKVIPMDGYHIYRKDLNEEGMKRRGAAFTFDHQRFKKDLTNLRETGTGSFPDFQHSVKDPVENAIQITKDDKIIVVEGLYLFLKEWDLKHLFDQKFFIDKEFNAQMIGQRHYVCGIEDSLEKGIQRAIENDKVNAEYILQNSDFSDVTFIK</sequence>
<evidence type="ECO:0000259" key="1">
    <source>
        <dbReference type="Pfam" id="PF00485"/>
    </source>
</evidence>
<keyword evidence="3" id="KW-1185">Reference proteome</keyword>
<dbReference type="EMBL" id="CAJJDM010000081">
    <property type="protein sequence ID" value="CAD8087095.1"/>
    <property type="molecule type" value="Genomic_DNA"/>
</dbReference>
<name>A0A8S1NDD3_PARPR</name>
<dbReference type="AlphaFoldDB" id="A0A8S1NDD3"/>
<feature type="domain" description="Phosphoribulokinase/uridine kinase" evidence="1">
    <location>
        <begin position="12"/>
        <end position="144"/>
    </location>
</feature>
<gene>
    <name evidence="2" type="ORF">PPRIM_AZ9-3.1.T0780027</name>
</gene>
<dbReference type="GO" id="GO:0005524">
    <property type="term" value="F:ATP binding"/>
    <property type="evidence" value="ECO:0007669"/>
    <property type="project" value="InterPro"/>
</dbReference>
<evidence type="ECO:0000313" key="2">
    <source>
        <dbReference type="EMBL" id="CAD8087095.1"/>
    </source>
</evidence>
<dbReference type="Pfam" id="PF00485">
    <property type="entry name" value="PRK"/>
    <property type="match status" value="1"/>
</dbReference>
<dbReference type="InterPro" id="IPR006083">
    <property type="entry name" value="PRK/URK"/>
</dbReference>
<protein>
    <recommendedName>
        <fullName evidence="1">Phosphoribulokinase/uridine kinase domain-containing protein</fullName>
    </recommendedName>
</protein>
<accession>A0A8S1NDD3</accession>
<dbReference type="Proteomes" id="UP000688137">
    <property type="component" value="Unassembled WGS sequence"/>
</dbReference>
<reference evidence="2" key="1">
    <citation type="submission" date="2021-01" db="EMBL/GenBank/DDBJ databases">
        <authorList>
            <consortium name="Genoscope - CEA"/>
            <person name="William W."/>
        </authorList>
    </citation>
    <scope>NUCLEOTIDE SEQUENCE</scope>
</reference>
<proteinExistence type="predicted"/>
<evidence type="ECO:0000313" key="3">
    <source>
        <dbReference type="Proteomes" id="UP000688137"/>
    </source>
</evidence>
<organism evidence="2 3">
    <name type="scientific">Paramecium primaurelia</name>
    <dbReference type="NCBI Taxonomy" id="5886"/>
    <lineage>
        <taxon>Eukaryota</taxon>
        <taxon>Sar</taxon>
        <taxon>Alveolata</taxon>
        <taxon>Ciliophora</taxon>
        <taxon>Intramacronucleata</taxon>
        <taxon>Oligohymenophorea</taxon>
        <taxon>Peniculida</taxon>
        <taxon>Parameciidae</taxon>
        <taxon>Paramecium</taxon>
    </lineage>
</organism>